<sequence>MKNFSSVFFLMLLLIFLNVTHGRVLRSMDGVDSAAAAECDHDQQIEGADGSIGMTNFAVSSNHSSSNTNSFRETVRSLTTKLASGPSKKGPGH</sequence>
<feature type="signal peptide" evidence="2">
    <location>
        <begin position="1"/>
        <end position="22"/>
    </location>
</feature>
<evidence type="ECO:0000256" key="2">
    <source>
        <dbReference type="SAM" id="SignalP"/>
    </source>
</evidence>
<protein>
    <submittedName>
        <fullName evidence="3">Uncharacterized protein</fullName>
    </submittedName>
</protein>
<feature type="region of interest" description="Disordered" evidence="1">
    <location>
        <begin position="59"/>
        <end position="93"/>
    </location>
</feature>
<organism evidence="3 4">
    <name type="scientific">Cinchona calisaya</name>
    <dbReference type="NCBI Taxonomy" id="153742"/>
    <lineage>
        <taxon>Eukaryota</taxon>
        <taxon>Viridiplantae</taxon>
        <taxon>Streptophyta</taxon>
        <taxon>Embryophyta</taxon>
        <taxon>Tracheophyta</taxon>
        <taxon>Spermatophyta</taxon>
        <taxon>Magnoliopsida</taxon>
        <taxon>eudicotyledons</taxon>
        <taxon>Gunneridae</taxon>
        <taxon>Pentapetalae</taxon>
        <taxon>asterids</taxon>
        <taxon>lamiids</taxon>
        <taxon>Gentianales</taxon>
        <taxon>Rubiaceae</taxon>
        <taxon>Cinchonoideae</taxon>
        <taxon>Cinchoneae</taxon>
        <taxon>Cinchona</taxon>
    </lineage>
</organism>
<feature type="chain" id="PRO_5044783748" evidence="2">
    <location>
        <begin position="23"/>
        <end position="93"/>
    </location>
</feature>
<dbReference type="AlphaFoldDB" id="A0ABD2Z5R0"/>
<gene>
    <name evidence="3" type="ORF">ACH5RR_027131</name>
</gene>
<comment type="caution">
    <text evidence="3">The sequence shown here is derived from an EMBL/GenBank/DDBJ whole genome shotgun (WGS) entry which is preliminary data.</text>
</comment>
<keyword evidence="2" id="KW-0732">Signal</keyword>
<proteinExistence type="predicted"/>
<keyword evidence="4" id="KW-1185">Reference proteome</keyword>
<evidence type="ECO:0000313" key="3">
    <source>
        <dbReference type="EMBL" id="KAL3514414.1"/>
    </source>
</evidence>
<feature type="compositionally biased region" description="Low complexity" evidence="1">
    <location>
        <begin position="60"/>
        <end position="70"/>
    </location>
</feature>
<name>A0ABD2Z5R0_9GENT</name>
<reference evidence="3 4" key="1">
    <citation type="submission" date="2024-11" db="EMBL/GenBank/DDBJ databases">
        <title>A near-complete genome assembly of Cinchona calisaya.</title>
        <authorList>
            <person name="Lian D.C."/>
            <person name="Zhao X.W."/>
            <person name="Wei L."/>
        </authorList>
    </citation>
    <scope>NUCLEOTIDE SEQUENCE [LARGE SCALE GENOMIC DNA]</scope>
    <source>
        <tissue evidence="3">Nenye</tissue>
    </source>
</reference>
<dbReference type="EMBL" id="JBJUIK010000011">
    <property type="protein sequence ID" value="KAL3514414.1"/>
    <property type="molecule type" value="Genomic_DNA"/>
</dbReference>
<evidence type="ECO:0000313" key="4">
    <source>
        <dbReference type="Proteomes" id="UP001630127"/>
    </source>
</evidence>
<dbReference type="Proteomes" id="UP001630127">
    <property type="component" value="Unassembled WGS sequence"/>
</dbReference>
<evidence type="ECO:0000256" key="1">
    <source>
        <dbReference type="SAM" id="MobiDB-lite"/>
    </source>
</evidence>
<accession>A0ABD2Z5R0</accession>